<dbReference type="GO" id="GO:0006805">
    <property type="term" value="P:xenobiotic metabolic process"/>
    <property type="evidence" value="ECO:0007669"/>
    <property type="project" value="TreeGrafter"/>
</dbReference>
<dbReference type="InterPro" id="IPR036396">
    <property type="entry name" value="Cyt_P450_sf"/>
</dbReference>
<evidence type="ECO:0000256" key="5">
    <source>
        <dbReference type="ARBA" id="ARBA00023002"/>
    </source>
</evidence>
<dbReference type="GO" id="GO:0008395">
    <property type="term" value="F:steroid hydroxylase activity"/>
    <property type="evidence" value="ECO:0007669"/>
    <property type="project" value="TreeGrafter"/>
</dbReference>
<keyword evidence="4" id="KW-0479">Metal-binding</keyword>
<dbReference type="VEuPathDB" id="VectorBase:LLOJ000054"/>
<keyword evidence="9" id="KW-1185">Reference proteome</keyword>
<dbReference type="AlphaFoldDB" id="A0A1B0C841"/>
<comment type="similarity">
    <text evidence="2">Belongs to the cytochrome P450 family.</text>
</comment>
<dbReference type="Gene3D" id="1.10.630.10">
    <property type="entry name" value="Cytochrome P450"/>
    <property type="match status" value="1"/>
</dbReference>
<dbReference type="Proteomes" id="UP000092461">
    <property type="component" value="Unassembled WGS sequence"/>
</dbReference>
<name>A0A1B0C841_LUTLO</name>
<keyword evidence="7" id="KW-0503">Monooxygenase</keyword>
<dbReference type="GO" id="GO:0005506">
    <property type="term" value="F:iron ion binding"/>
    <property type="evidence" value="ECO:0007669"/>
    <property type="project" value="InterPro"/>
</dbReference>
<dbReference type="GO" id="GO:0006082">
    <property type="term" value="P:organic acid metabolic process"/>
    <property type="evidence" value="ECO:0007669"/>
    <property type="project" value="TreeGrafter"/>
</dbReference>
<dbReference type="GO" id="GO:0020037">
    <property type="term" value="F:heme binding"/>
    <property type="evidence" value="ECO:0007669"/>
    <property type="project" value="InterPro"/>
</dbReference>
<evidence type="ECO:0000256" key="1">
    <source>
        <dbReference type="ARBA" id="ARBA00001971"/>
    </source>
</evidence>
<dbReference type="PANTHER" id="PTHR24300">
    <property type="entry name" value="CYTOCHROME P450 508A4-RELATED"/>
    <property type="match status" value="1"/>
</dbReference>
<keyword evidence="5" id="KW-0560">Oxidoreductase</keyword>
<accession>A0A1B0C841</accession>
<dbReference type="InterPro" id="IPR001128">
    <property type="entry name" value="Cyt_P450"/>
</dbReference>
<evidence type="ECO:0000256" key="4">
    <source>
        <dbReference type="ARBA" id="ARBA00022723"/>
    </source>
</evidence>
<dbReference type="GO" id="GO:0016712">
    <property type="term" value="F:oxidoreductase activity, acting on paired donors, with incorporation or reduction of molecular oxygen, reduced flavin or flavoprotein as one donor, and incorporation of one atom of oxygen"/>
    <property type="evidence" value="ECO:0007669"/>
    <property type="project" value="TreeGrafter"/>
</dbReference>
<evidence type="ECO:0000313" key="8">
    <source>
        <dbReference type="EnsemblMetazoa" id="LLOJ000054-PA"/>
    </source>
</evidence>
<dbReference type="EnsemblMetazoa" id="LLOJ000054-RA">
    <property type="protein sequence ID" value="LLOJ000054-PA"/>
    <property type="gene ID" value="LLOJ000054"/>
</dbReference>
<reference evidence="8" key="1">
    <citation type="submission" date="2020-05" db="UniProtKB">
        <authorList>
            <consortium name="EnsemblMetazoa"/>
        </authorList>
    </citation>
    <scope>IDENTIFICATION</scope>
    <source>
        <strain evidence="8">Jacobina</strain>
    </source>
</reference>
<dbReference type="EMBL" id="AJWK01000134">
    <property type="status" value="NOT_ANNOTATED_CDS"/>
    <property type="molecule type" value="Genomic_DNA"/>
</dbReference>
<organism evidence="8 9">
    <name type="scientific">Lutzomyia longipalpis</name>
    <name type="common">Sand fly</name>
    <dbReference type="NCBI Taxonomy" id="7200"/>
    <lineage>
        <taxon>Eukaryota</taxon>
        <taxon>Metazoa</taxon>
        <taxon>Ecdysozoa</taxon>
        <taxon>Arthropoda</taxon>
        <taxon>Hexapoda</taxon>
        <taxon>Insecta</taxon>
        <taxon>Pterygota</taxon>
        <taxon>Neoptera</taxon>
        <taxon>Endopterygota</taxon>
        <taxon>Diptera</taxon>
        <taxon>Nematocera</taxon>
        <taxon>Psychodoidea</taxon>
        <taxon>Psychodidae</taxon>
        <taxon>Lutzomyia</taxon>
        <taxon>Lutzomyia</taxon>
    </lineage>
</organism>
<dbReference type="GO" id="GO:0005737">
    <property type="term" value="C:cytoplasm"/>
    <property type="evidence" value="ECO:0007669"/>
    <property type="project" value="TreeGrafter"/>
</dbReference>
<keyword evidence="3" id="KW-0349">Heme</keyword>
<evidence type="ECO:0000256" key="3">
    <source>
        <dbReference type="ARBA" id="ARBA00022617"/>
    </source>
</evidence>
<dbReference type="SUPFAM" id="SSF48264">
    <property type="entry name" value="Cytochrome P450"/>
    <property type="match status" value="1"/>
</dbReference>
<dbReference type="VEuPathDB" id="VectorBase:LLONM1_006649"/>
<dbReference type="EMBL" id="AJWK01000132">
    <property type="status" value="NOT_ANNOTATED_CDS"/>
    <property type="molecule type" value="Genomic_DNA"/>
</dbReference>
<sequence>PQWYPLVGNSVQLRRTAARLGGTHLVYKQWGLEYKSPDVVGFRLGSHFFVIGLSAKAVNDIHKSSFFDGRPKDFFTQIRTLDTYGGITFTDGSLWKEHRCFTVKRLKTLGFGSNRMKELIEKEICSFKGAIDEQMAKEGSLWPGQYLKSSIRK</sequence>
<dbReference type="Pfam" id="PF00067">
    <property type="entry name" value="p450"/>
    <property type="match status" value="1"/>
</dbReference>
<dbReference type="EMBL" id="AJWK01000133">
    <property type="status" value="NOT_ANNOTATED_CDS"/>
    <property type="molecule type" value="Genomic_DNA"/>
</dbReference>
<proteinExistence type="inferred from homology"/>
<evidence type="ECO:0008006" key="10">
    <source>
        <dbReference type="Google" id="ProtNLM"/>
    </source>
</evidence>
<dbReference type="PANTHER" id="PTHR24300:SF376">
    <property type="entry name" value="CYTOCHROME P450 15A1"/>
    <property type="match status" value="1"/>
</dbReference>
<dbReference type="InterPro" id="IPR050182">
    <property type="entry name" value="Cytochrome_P450_fam2"/>
</dbReference>
<evidence type="ECO:0000256" key="2">
    <source>
        <dbReference type="ARBA" id="ARBA00010617"/>
    </source>
</evidence>
<evidence type="ECO:0000313" key="9">
    <source>
        <dbReference type="Proteomes" id="UP000092461"/>
    </source>
</evidence>
<evidence type="ECO:0000256" key="6">
    <source>
        <dbReference type="ARBA" id="ARBA00023004"/>
    </source>
</evidence>
<protein>
    <recommendedName>
        <fullName evidence="10">Cytochrome</fullName>
    </recommendedName>
</protein>
<keyword evidence="6" id="KW-0408">Iron</keyword>
<comment type="cofactor">
    <cofactor evidence="1">
        <name>heme</name>
        <dbReference type="ChEBI" id="CHEBI:30413"/>
    </cofactor>
</comment>
<evidence type="ECO:0000256" key="7">
    <source>
        <dbReference type="ARBA" id="ARBA00023033"/>
    </source>
</evidence>